<protein>
    <submittedName>
        <fullName evidence="1">Uncharacterized protein</fullName>
    </submittedName>
</protein>
<sequence>MLLDKSSKFGDICRNSFFSGIHVTTQGHQRRSENAVGVAHRDPDTHVTYIDTESYTPVKGIQKVTLRQ</sequence>
<reference evidence="1 2" key="1">
    <citation type="submission" date="2017-06" db="EMBL/GenBank/DDBJ databases">
        <authorList>
            <person name="Kim H.J."/>
            <person name="Triplett B.A."/>
        </authorList>
    </citation>
    <scope>NUCLEOTIDE SEQUENCE [LARGE SCALE GENOMIC DNA]</scope>
    <source>
        <strain evidence="1 2">CGMCC 4.5593</strain>
    </source>
</reference>
<organism evidence="1 2">
    <name type="scientific">Asanoa hainanensis</name>
    <dbReference type="NCBI Taxonomy" id="560556"/>
    <lineage>
        <taxon>Bacteria</taxon>
        <taxon>Bacillati</taxon>
        <taxon>Actinomycetota</taxon>
        <taxon>Actinomycetes</taxon>
        <taxon>Micromonosporales</taxon>
        <taxon>Micromonosporaceae</taxon>
        <taxon>Asanoa</taxon>
    </lineage>
</organism>
<dbReference type="Proteomes" id="UP000198362">
    <property type="component" value="Unassembled WGS sequence"/>
</dbReference>
<evidence type="ECO:0000313" key="2">
    <source>
        <dbReference type="Proteomes" id="UP000198362"/>
    </source>
</evidence>
<keyword evidence="2" id="KW-1185">Reference proteome</keyword>
<gene>
    <name evidence="1" type="ORF">SAMN05421812_12950</name>
</gene>
<accession>A0A239PG08</accession>
<evidence type="ECO:0000313" key="1">
    <source>
        <dbReference type="EMBL" id="SNT65953.1"/>
    </source>
</evidence>
<dbReference type="EMBL" id="FZPH01000029">
    <property type="protein sequence ID" value="SNT65953.1"/>
    <property type="molecule type" value="Genomic_DNA"/>
</dbReference>
<name>A0A239PG08_9ACTN</name>
<proteinExistence type="predicted"/>
<dbReference type="AlphaFoldDB" id="A0A239PG08"/>